<reference evidence="2 3" key="1">
    <citation type="journal article" date="2010" name="BMC Genomics">
        <title>Genome analysis and comparative genomics of a Giardia intestinalis assemblage E isolate.</title>
        <authorList>
            <person name="Jerlstrom-Hultqvist J."/>
            <person name="Franzen O."/>
            <person name="Ankarklev J."/>
            <person name="Xu F."/>
            <person name="Nohynkova E."/>
            <person name="Andersson J.O."/>
            <person name="Svard S.G."/>
            <person name="Andersson B."/>
        </authorList>
    </citation>
    <scope>NUCLEOTIDE SEQUENCE [LARGE SCALE GENOMIC DNA]</scope>
    <source>
        <strain evidence="2 3">P15</strain>
    </source>
</reference>
<proteinExistence type="predicted"/>
<dbReference type="InterPro" id="IPR035969">
    <property type="entry name" value="Rab-GAP_TBC_sf"/>
</dbReference>
<sequence length="523" mass="59216">MEQMELYLELLDSTSREALNQACAQTETFEAVQPDDTPSVTEAAIDLKDLDTNTVPINTHKPSNMGVSSLVSSYSIAKSPIASAPPSLSSVSHVSSESTASHVSATSKTVMEAWLFSNTAIAASEADNADVDDLLLTHTTRGDDSLARLFPTPTVSERQQTASVSDKKVSRCYSLMQQWEAIITNWKVQNKTLQPNDYRAIKELGREGIPDCYRQDVWPRLLNAHNLYQQNEQYTDRSTFVAYLQRDICSEVVTQIGKDIDRTLPRHTYFKSLEGRQALFLVLKAFASHDEDITYCQGMNCPAAILLIYIRDIPLAFWCFYRFIKRFGNMYLPSLYGLKLRALTLKYLLREIEPKIASYLQEVGIDLLCITPGWFMTVFSNCLKFSVSLRIFDSLLCEGEKAIFRAAVAIFKTAASGKMLPRPPNHLHNEFLATYGIRWPYPLDSQAYARYFDSWIANISKPGEVSLLCMPLTYAQLYLNRLPRYMPDGQKFMEQCLAVKFKTRLLNECRARAAVELATSEQM</sequence>
<dbReference type="STRING" id="658858.E1F712"/>
<dbReference type="AlphaFoldDB" id="E1F712"/>
<name>E1F712_GIAIA</name>
<evidence type="ECO:0000313" key="2">
    <source>
        <dbReference type="EMBL" id="EFO61742.1"/>
    </source>
</evidence>
<accession>E1F712</accession>
<evidence type="ECO:0000259" key="1">
    <source>
        <dbReference type="PROSITE" id="PS50086"/>
    </source>
</evidence>
<dbReference type="PANTHER" id="PTHR47219:SF9">
    <property type="entry name" value="GTPASE ACTIVATING PROTEIN AND CENTROSOME-ASSOCIATED, ISOFORM B"/>
    <property type="match status" value="1"/>
</dbReference>
<dbReference type="PROSITE" id="PS50086">
    <property type="entry name" value="TBC_RABGAP"/>
    <property type="match status" value="1"/>
</dbReference>
<dbReference type="Proteomes" id="UP000008974">
    <property type="component" value="Unassembled WGS sequence"/>
</dbReference>
<feature type="domain" description="Rab-GAP TBC" evidence="1">
    <location>
        <begin position="208"/>
        <end position="399"/>
    </location>
</feature>
<comment type="caution">
    <text evidence="2">The sequence shown here is derived from an EMBL/GenBank/DDBJ whole genome shotgun (WGS) entry which is preliminary data.</text>
</comment>
<protein>
    <submittedName>
        <fullName evidence="2">Plant adhesion molecule 1</fullName>
    </submittedName>
</protein>
<dbReference type="SMART" id="SM00164">
    <property type="entry name" value="TBC"/>
    <property type="match status" value="1"/>
</dbReference>
<evidence type="ECO:0000313" key="3">
    <source>
        <dbReference type="Proteomes" id="UP000008974"/>
    </source>
</evidence>
<dbReference type="EMBL" id="ACVC01000210">
    <property type="protein sequence ID" value="EFO61742.1"/>
    <property type="molecule type" value="Genomic_DNA"/>
</dbReference>
<dbReference type="Gene3D" id="1.10.10.750">
    <property type="entry name" value="Ypt/Rab-GAP domain of gyp1p, domain 1"/>
    <property type="match status" value="1"/>
</dbReference>
<dbReference type="PANTHER" id="PTHR47219">
    <property type="entry name" value="RAB GTPASE-ACTIVATING PROTEIN 1-LIKE"/>
    <property type="match status" value="1"/>
</dbReference>
<dbReference type="VEuPathDB" id="GiardiaDB:GLP15_4992"/>
<gene>
    <name evidence="2" type="ORF">GLP15_4992</name>
</gene>
<dbReference type="OrthoDB" id="294251at2759"/>
<dbReference type="InterPro" id="IPR050302">
    <property type="entry name" value="Rab_GAP_TBC_domain"/>
</dbReference>
<dbReference type="OMA" id="HDEDITY"/>
<dbReference type="SUPFAM" id="SSF47923">
    <property type="entry name" value="Ypt/Rab-GAP domain of gyp1p"/>
    <property type="match status" value="2"/>
</dbReference>
<dbReference type="InterPro" id="IPR000195">
    <property type="entry name" value="Rab-GAP-TBC_dom"/>
</dbReference>
<dbReference type="Gene3D" id="1.10.8.270">
    <property type="entry name" value="putative rabgap domain of human tbc1 domain family member 14 like domains"/>
    <property type="match status" value="1"/>
</dbReference>
<organism evidence="2 3">
    <name type="scientific">Giardia intestinalis (strain P15)</name>
    <name type="common">Giardia lamblia</name>
    <dbReference type="NCBI Taxonomy" id="658858"/>
    <lineage>
        <taxon>Eukaryota</taxon>
        <taxon>Metamonada</taxon>
        <taxon>Diplomonadida</taxon>
        <taxon>Hexamitidae</taxon>
        <taxon>Giardiinae</taxon>
        <taxon>Giardia</taxon>
    </lineage>
</organism>
<dbReference type="Gene3D" id="1.10.472.80">
    <property type="entry name" value="Ypt/Rab-GAP domain of gyp1p, domain 3"/>
    <property type="match status" value="1"/>
</dbReference>
<dbReference type="GO" id="GO:0005096">
    <property type="term" value="F:GTPase activator activity"/>
    <property type="evidence" value="ECO:0007669"/>
    <property type="project" value="TreeGrafter"/>
</dbReference>
<dbReference type="Pfam" id="PF00566">
    <property type="entry name" value="RabGAP-TBC"/>
    <property type="match status" value="1"/>
</dbReference>
<dbReference type="GO" id="GO:0031267">
    <property type="term" value="F:small GTPase binding"/>
    <property type="evidence" value="ECO:0007669"/>
    <property type="project" value="TreeGrafter"/>
</dbReference>